<keyword evidence="4" id="KW-0251">Elongation factor</keyword>
<dbReference type="InterPro" id="IPR005517">
    <property type="entry name" value="Transl_elong_EFG/EF2_IV"/>
</dbReference>
<evidence type="ECO:0000313" key="4">
    <source>
        <dbReference type="EMBL" id="SHH51615.1"/>
    </source>
</evidence>
<dbReference type="NCBIfam" id="NF009379">
    <property type="entry name" value="PRK12740.1-3"/>
    <property type="match status" value="1"/>
</dbReference>
<gene>
    <name evidence="4" type="ORF">SAMN02745823_00142</name>
</gene>
<dbReference type="InterPro" id="IPR009000">
    <property type="entry name" value="Transl_B-barrel_sf"/>
</dbReference>
<feature type="domain" description="Tr-type G" evidence="3">
    <location>
        <begin position="6"/>
        <end position="278"/>
    </location>
</feature>
<dbReference type="CDD" id="cd04088">
    <property type="entry name" value="EFG_mtEFG_II"/>
    <property type="match status" value="1"/>
</dbReference>
<dbReference type="SMART" id="SM00889">
    <property type="entry name" value="EFG_IV"/>
    <property type="match status" value="1"/>
</dbReference>
<name>A0A1M5TLC4_9FIRM</name>
<dbReference type="Gene3D" id="3.30.70.870">
    <property type="entry name" value="Elongation Factor G (Translational Gtpase), domain 3"/>
    <property type="match status" value="1"/>
</dbReference>
<keyword evidence="4" id="KW-0648">Protein biosynthesis</keyword>
<proteinExistence type="predicted"/>
<evidence type="ECO:0000256" key="1">
    <source>
        <dbReference type="ARBA" id="ARBA00022741"/>
    </source>
</evidence>
<dbReference type="Gene3D" id="3.30.230.10">
    <property type="match status" value="1"/>
</dbReference>
<dbReference type="STRING" id="1123282.SAMN02745823_00142"/>
<dbReference type="InterPro" id="IPR041095">
    <property type="entry name" value="EFG_II"/>
</dbReference>
<dbReference type="Pfam" id="PF03764">
    <property type="entry name" value="EFG_IV"/>
    <property type="match status" value="1"/>
</dbReference>
<dbReference type="Gene3D" id="3.30.70.240">
    <property type="match status" value="1"/>
</dbReference>
<evidence type="ECO:0000313" key="5">
    <source>
        <dbReference type="Proteomes" id="UP000183995"/>
    </source>
</evidence>
<dbReference type="Gene3D" id="2.40.30.10">
    <property type="entry name" value="Translation factors"/>
    <property type="match status" value="1"/>
</dbReference>
<dbReference type="GO" id="GO:0032790">
    <property type="term" value="P:ribosome disassembly"/>
    <property type="evidence" value="ECO:0007669"/>
    <property type="project" value="TreeGrafter"/>
</dbReference>
<dbReference type="PANTHER" id="PTHR43261:SF6">
    <property type="entry name" value="ELONGATION FACTOR G-LIKE PROTEIN"/>
    <property type="match status" value="1"/>
</dbReference>
<dbReference type="CDD" id="cd03713">
    <property type="entry name" value="EFG_mtEFG_C"/>
    <property type="match status" value="1"/>
</dbReference>
<keyword evidence="5" id="KW-1185">Reference proteome</keyword>
<sequence>MTYATEKIRNIALLGHGSNGKTSLAESMLFLTGGTDRLGKIADGNTVGDSEAEEIKRQISISLATMYAEYKDCKINILDTPGYFDFAGEVAEALRVADAGVVVCGAKDGLTVGAEKAWRYLAERKLPRAIYVSKIDEENGNYKDVYTAFREKYGTSVCPMIAPIVNDAGKVEGIVDLIYKKAFTIENGKSKEIEIPASMTSRLEVLYTAVNESVAETSEALMEKYFSGEEFTTEEIISGLKTGVKELTLFPVFGGCALSGLGTRTLLDTVVDLFPSPLEGRKEESAEGTAIEANPNGPTCAIVYKTLSDQYGKFSIFKVLSGRLAVDMTLVNTRTGSQEKIGHIYKLQGKKSVEVKEVVCGDIGAVSKLSDTKTGDTLCDPKNLVTAAGIDFDPPCYSMAIAPKTKGQEDKIASGLTRLAEEDLTFTVINNAETKQMVLSGAGDIQLDVLCAKLKDKFGVEVVLAPARVAYREKIRKKVQVRGRHKKQSGGHGQFGDVVIDFEPGTEEELVFAENVFGGSVPKNFFPAVEKGLRDSIQKGILAGYPMVYLKATLVDGSYHPVDSSEMAFKTAAQLAYKEGIPQANPVILEPIGYLSVTIPDTYMGDIMSDLSKRRGSPMGMNLNADGMQVVEAEVPMGEMSSYAIDLRSMTQGRGSFTLRFERYEEAPAVVQQKIIEEAKALNEAE</sequence>
<dbReference type="InterPro" id="IPR000640">
    <property type="entry name" value="EFG_V-like"/>
</dbReference>
<dbReference type="EMBL" id="FQXV01000001">
    <property type="protein sequence ID" value="SHH51615.1"/>
    <property type="molecule type" value="Genomic_DNA"/>
</dbReference>
<dbReference type="SUPFAM" id="SSF50447">
    <property type="entry name" value="Translation proteins"/>
    <property type="match status" value="1"/>
</dbReference>
<dbReference type="InterPro" id="IPR000795">
    <property type="entry name" value="T_Tr_GTP-bd_dom"/>
</dbReference>
<dbReference type="Proteomes" id="UP000183995">
    <property type="component" value="Unassembled WGS sequence"/>
</dbReference>
<dbReference type="Pfam" id="PF14492">
    <property type="entry name" value="EFG_III"/>
    <property type="match status" value="1"/>
</dbReference>
<dbReference type="InterPro" id="IPR053905">
    <property type="entry name" value="EF-G-like_DII"/>
</dbReference>
<dbReference type="OrthoDB" id="9804431at2"/>
<dbReference type="GO" id="GO:0005525">
    <property type="term" value="F:GTP binding"/>
    <property type="evidence" value="ECO:0007669"/>
    <property type="project" value="UniProtKB-KW"/>
</dbReference>
<dbReference type="InterPro" id="IPR014721">
    <property type="entry name" value="Ribsml_uS5_D2-typ_fold_subgr"/>
</dbReference>
<protein>
    <submittedName>
        <fullName evidence="4">Elongation factor G</fullName>
    </submittedName>
</protein>
<dbReference type="Pfam" id="PF00009">
    <property type="entry name" value="GTP_EFTU"/>
    <property type="match status" value="1"/>
</dbReference>
<dbReference type="AlphaFoldDB" id="A0A1M5TLC4"/>
<dbReference type="GO" id="GO:0003746">
    <property type="term" value="F:translation elongation factor activity"/>
    <property type="evidence" value="ECO:0007669"/>
    <property type="project" value="UniProtKB-KW"/>
</dbReference>
<dbReference type="SMART" id="SM00838">
    <property type="entry name" value="EFG_C"/>
    <property type="match status" value="1"/>
</dbReference>
<evidence type="ECO:0000256" key="2">
    <source>
        <dbReference type="ARBA" id="ARBA00023134"/>
    </source>
</evidence>
<evidence type="ECO:0000259" key="3">
    <source>
        <dbReference type="PROSITE" id="PS51722"/>
    </source>
</evidence>
<dbReference type="InterPro" id="IPR035649">
    <property type="entry name" value="EFG_V"/>
</dbReference>
<dbReference type="Pfam" id="PF00679">
    <property type="entry name" value="EFG_C"/>
    <property type="match status" value="1"/>
</dbReference>
<dbReference type="InterPro" id="IPR005225">
    <property type="entry name" value="Small_GTP-bd"/>
</dbReference>
<dbReference type="InterPro" id="IPR047872">
    <property type="entry name" value="EFG_IV"/>
</dbReference>
<dbReference type="Gene3D" id="3.40.50.300">
    <property type="entry name" value="P-loop containing nucleotide triphosphate hydrolases"/>
    <property type="match status" value="1"/>
</dbReference>
<dbReference type="InterPro" id="IPR035647">
    <property type="entry name" value="EFG_III/V"/>
</dbReference>
<dbReference type="GO" id="GO:0003924">
    <property type="term" value="F:GTPase activity"/>
    <property type="evidence" value="ECO:0007669"/>
    <property type="project" value="InterPro"/>
</dbReference>
<dbReference type="Pfam" id="PF22042">
    <property type="entry name" value="EF-G_D2"/>
    <property type="match status" value="1"/>
</dbReference>
<dbReference type="RefSeq" id="WP_073075728.1">
    <property type="nucleotide sequence ID" value="NZ_FQXV01000001.1"/>
</dbReference>
<reference evidence="4 5" key="1">
    <citation type="submission" date="2016-11" db="EMBL/GenBank/DDBJ databases">
        <authorList>
            <person name="Jaros S."/>
            <person name="Januszkiewicz K."/>
            <person name="Wedrychowicz H."/>
        </authorList>
    </citation>
    <scope>NUCLEOTIDE SEQUENCE [LARGE SCALE GENOMIC DNA]</scope>
    <source>
        <strain evidence="4 5">DSM 10068</strain>
    </source>
</reference>
<dbReference type="PANTHER" id="PTHR43261">
    <property type="entry name" value="TRANSLATION ELONGATION FACTOR G-RELATED"/>
    <property type="match status" value="1"/>
</dbReference>
<dbReference type="NCBIfam" id="TIGR00231">
    <property type="entry name" value="small_GTP"/>
    <property type="match status" value="1"/>
</dbReference>
<dbReference type="FunFam" id="3.30.230.10:FF:000003">
    <property type="entry name" value="Elongation factor G"/>
    <property type="match status" value="1"/>
</dbReference>
<dbReference type="SUPFAM" id="SSF52540">
    <property type="entry name" value="P-loop containing nucleoside triphosphate hydrolases"/>
    <property type="match status" value="1"/>
</dbReference>
<dbReference type="SUPFAM" id="SSF54211">
    <property type="entry name" value="Ribosomal protein S5 domain 2-like"/>
    <property type="match status" value="1"/>
</dbReference>
<dbReference type="PROSITE" id="PS51722">
    <property type="entry name" value="G_TR_2"/>
    <property type="match status" value="1"/>
</dbReference>
<dbReference type="PRINTS" id="PR00315">
    <property type="entry name" value="ELONGATNFCT"/>
</dbReference>
<keyword evidence="1" id="KW-0547">Nucleotide-binding</keyword>
<accession>A0A1M5TLC4</accession>
<organism evidence="4 5">
    <name type="scientific">Sporobacter termitidis DSM 10068</name>
    <dbReference type="NCBI Taxonomy" id="1123282"/>
    <lineage>
        <taxon>Bacteria</taxon>
        <taxon>Bacillati</taxon>
        <taxon>Bacillota</taxon>
        <taxon>Clostridia</taxon>
        <taxon>Eubacteriales</taxon>
        <taxon>Oscillospiraceae</taxon>
        <taxon>Sporobacter</taxon>
    </lineage>
</organism>
<dbReference type="SUPFAM" id="SSF54980">
    <property type="entry name" value="EF-G C-terminal domain-like"/>
    <property type="match status" value="2"/>
</dbReference>
<dbReference type="InterPro" id="IPR020568">
    <property type="entry name" value="Ribosomal_Su5_D2-typ_SF"/>
</dbReference>
<dbReference type="FunFam" id="3.30.70.240:FF:000001">
    <property type="entry name" value="Elongation factor G"/>
    <property type="match status" value="1"/>
</dbReference>
<dbReference type="InterPro" id="IPR027417">
    <property type="entry name" value="P-loop_NTPase"/>
</dbReference>
<keyword evidence="2" id="KW-0342">GTP-binding</keyword>
<dbReference type="NCBIfam" id="NF009381">
    <property type="entry name" value="PRK12740.1-5"/>
    <property type="match status" value="1"/>
</dbReference>
<dbReference type="CDD" id="cd04170">
    <property type="entry name" value="EF-G_bact"/>
    <property type="match status" value="1"/>
</dbReference>
<dbReference type="CDD" id="cd01434">
    <property type="entry name" value="EFG_mtEFG1_IV"/>
    <property type="match status" value="1"/>
</dbReference>